<dbReference type="RefSeq" id="XP_011402340.1">
    <property type="nucleotide sequence ID" value="XM_011404038.1"/>
</dbReference>
<dbReference type="GeneID" id="23613054"/>
<organism evidence="3 4">
    <name type="scientific">Auxenochlorella protothecoides</name>
    <name type="common">Green microalga</name>
    <name type="synonym">Chlorella protothecoides</name>
    <dbReference type="NCBI Taxonomy" id="3075"/>
    <lineage>
        <taxon>Eukaryota</taxon>
        <taxon>Viridiplantae</taxon>
        <taxon>Chlorophyta</taxon>
        <taxon>core chlorophytes</taxon>
        <taxon>Trebouxiophyceae</taxon>
        <taxon>Chlorellales</taxon>
        <taxon>Chlorellaceae</taxon>
        <taxon>Auxenochlorella</taxon>
    </lineage>
</organism>
<feature type="compositionally biased region" description="Polar residues" evidence="1">
    <location>
        <begin position="50"/>
        <end position="67"/>
    </location>
</feature>
<evidence type="ECO:0000313" key="4">
    <source>
        <dbReference type="Proteomes" id="UP000028924"/>
    </source>
</evidence>
<keyword evidence="2" id="KW-0812">Transmembrane</keyword>
<keyword evidence="4" id="KW-1185">Reference proteome</keyword>
<dbReference type="AlphaFoldDB" id="A0A087SU83"/>
<reference evidence="3 4" key="1">
    <citation type="journal article" date="2014" name="BMC Genomics">
        <title>Oil accumulation mechanisms of the oleaginous microalga Chlorella protothecoides revealed through its genome, transcriptomes, and proteomes.</title>
        <authorList>
            <person name="Gao C."/>
            <person name="Wang Y."/>
            <person name="Shen Y."/>
            <person name="Yan D."/>
            <person name="He X."/>
            <person name="Dai J."/>
            <person name="Wu Q."/>
        </authorList>
    </citation>
    <scope>NUCLEOTIDE SEQUENCE [LARGE SCALE GENOMIC DNA]</scope>
    <source>
        <strain evidence="3 4">0710</strain>
    </source>
</reference>
<evidence type="ECO:0000256" key="1">
    <source>
        <dbReference type="SAM" id="MobiDB-lite"/>
    </source>
</evidence>
<evidence type="ECO:0000256" key="2">
    <source>
        <dbReference type="SAM" id="Phobius"/>
    </source>
</evidence>
<feature type="region of interest" description="Disordered" evidence="1">
    <location>
        <begin position="24"/>
        <end position="67"/>
    </location>
</feature>
<keyword evidence="2" id="KW-1133">Transmembrane helix</keyword>
<evidence type="ECO:0000313" key="3">
    <source>
        <dbReference type="EMBL" id="KFM29287.1"/>
    </source>
</evidence>
<feature type="transmembrane region" description="Helical" evidence="2">
    <location>
        <begin position="81"/>
        <end position="104"/>
    </location>
</feature>
<proteinExistence type="predicted"/>
<gene>
    <name evidence="3" type="ORF">F751_1663</name>
</gene>
<dbReference type="EMBL" id="KL662189">
    <property type="protein sequence ID" value="KFM29287.1"/>
    <property type="molecule type" value="Genomic_DNA"/>
</dbReference>
<sequence length="137" mass="14707">MSMRELGEAVTSAQKLATDTAMTAPWKPSLGLPSSPARACTRQSRAESCHPSSVNSPGMLTPDRSPTQTNIWRTAHINSRWLAGLLVPILSLASRLLCMIARILNFMATYGVQVGKPSHKPTAVLRAAWTRGSPGTP</sequence>
<dbReference type="KEGG" id="apro:F751_1663"/>
<protein>
    <submittedName>
        <fullName evidence="3">Uncharacterized protein</fullName>
    </submittedName>
</protein>
<name>A0A087SU83_AUXPR</name>
<accession>A0A087SU83</accession>
<dbReference type="Proteomes" id="UP000028924">
    <property type="component" value="Unassembled WGS sequence"/>
</dbReference>
<keyword evidence="2" id="KW-0472">Membrane</keyword>